<organism evidence="1 2">
    <name type="scientific">Phanerochaete sordida</name>
    <dbReference type="NCBI Taxonomy" id="48140"/>
    <lineage>
        <taxon>Eukaryota</taxon>
        <taxon>Fungi</taxon>
        <taxon>Dikarya</taxon>
        <taxon>Basidiomycota</taxon>
        <taxon>Agaricomycotina</taxon>
        <taxon>Agaricomycetes</taxon>
        <taxon>Polyporales</taxon>
        <taxon>Phanerochaetaceae</taxon>
        <taxon>Phanerochaete</taxon>
    </lineage>
</organism>
<dbReference type="Proteomes" id="UP000703269">
    <property type="component" value="Unassembled WGS sequence"/>
</dbReference>
<reference evidence="1 2" key="1">
    <citation type="submission" date="2021-08" db="EMBL/GenBank/DDBJ databases">
        <title>Draft Genome Sequence of Phanerochaete sordida strain YK-624.</title>
        <authorList>
            <person name="Mori T."/>
            <person name="Dohra H."/>
            <person name="Suzuki T."/>
            <person name="Kawagishi H."/>
            <person name="Hirai H."/>
        </authorList>
    </citation>
    <scope>NUCLEOTIDE SEQUENCE [LARGE SCALE GENOMIC DNA]</scope>
    <source>
        <strain evidence="1 2">YK-624</strain>
    </source>
</reference>
<gene>
    <name evidence="1" type="ORF">PsYK624_005000</name>
</gene>
<dbReference type="OrthoDB" id="2984947at2759"/>
<keyword evidence="2" id="KW-1185">Reference proteome</keyword>
<evidence type="ECO:0000313" key="2">
    <source>
        <dbReference type="Proteomes" id="UP000703269"/>
    </source>
</evidence>
<sequence>MTDAELKSELLIIDKWFKAFNNNHPDVKGRFPSSTVSFPAAVMLATSELHHSTTRPYERIHISGRLSNTIAWGTSPKENHCCVHIYAKNDDVTEGFDTWRLKNKSRSKLSSLGIQAKVAAALANNRGVLGVGNLA</sequence>
<comment type="caution">
    <text evidence="1">The sequence shown here is derived from an EMBL/GenBank/DDBJ whole genome shotgun (WGS) entry which is preliminary data.</text>
</comment>
<dbReference type="AlphaFoldDB" id="A0A9P3FYB5"/>
<proteinExistence type="predicted"/>
<name>A0A9P3FYB5_9APHY</name>
<accession>A0A9P3FYB5</accession>
<evidence type="ECO:0000313" key="1">
    <source>
        <dbReference type="EMBL" id="GJE84424.1"/>
    </source>
</evidence>
<protein>
    <submittedName>
        <fullName evidence="1">Uncharacterized protein</fullName>
    </submittedName>
</protein>
<dbReference type="EMBL" id="BPQB01000001">
    <property type="protein sequence ID" value="GJE84424.1"/>
    <property type="molecule type" value="Genomic_DNA"/>
</dbReference>